<keyword evidence="4 11" id="KW-0963">Cytoplasm</keyword>
<proteinExistence type="inferred from homology"/>
<dbReference type="PRINTS" id="PR01045">
    <property type="entry name" value="TRNASYNTHGB"/>
</dbReference>
<keyword evidence="8 11" id="KW-0648">Protein biosynthesis</keyword>
<evidence type="ECO:0000259" key="12">
    <source>
        <dbReference type="Pfam" id="PF05746"/>
    </source>
</evidence>
<evidence type="ECO:0000256" key="5">
    <source>
        <dbReference type="ARBA" id="ARBA00022598"/>
    </source>
</evidence>
<dbReference type="GO" id="GO:0005829">
    <property type="term" value="C:cytosol"/>
    <property type="evidence" value="ECO:0007669"/>
    <property type="project" value="TreeGrafter"/>
</dbReference>
<evidence type="ECO:0000256" key="9">
    <source>
        <dbReference type="ARBA" id="ARBA00023146"/>
    </source>
</evidence>
<keyword evidence="6 11" id="KW-0547">Nucleotide-binding</keyword>
<dbReference type="STRING" id="435908.IDSA_07480"/>
<evidence type="ECO:0000256" key="2">
    <source>
        <dbReference type="ARBA" id="ARBA00008226"/>
    </source>
</evidence>
<evidence type="ECO:0000256" key="6">
    <source>
        <dbReference type="ARBA" id="ARBA00022741"/>
    </source>
</evidence>
<comment type="caution">
    <text evidence="13">The sequence shown here is derived from an EMBL/GenBank/DDBJ whole genome shotgun (WGS) entry which is preliminary data.</text>
</comment>
<evidence type="ECO:0000313" key="14">
    <source>
        <dbReference type="Proteomes" id="UP000054363"/>
    </source>
</evidence>
<dbReference type="EMBL" id="JPER01000003">
    <property type="protein sequence ID" value="KFZ30908.1"/>
    <property type="molecule type" value="Genomic_DNA"/>
</dbReference>
<comment type="subcellular location">
    <subcellularLocation>
        <location evidence="1 11">Cytoplasm</location>
    </subcellularLocation>
</comment>
<evidence type="ECO:0000256" key="8">
    <source>
        <dbReference type="ARBA" id="ARBA00022917"/>
    </source>
</evidence>
<dbReference type="GO" id="GO:0004820">
    <property type="term" value="F:glycine-tRNA ligase activity"/>
    <property type="evidence" value="ECO:0007669"/>
    <property type="project" value="UniProtKB-UniRule"/>
</dbReference>
<dbReference type="AlphaFoldDB" id="A0A094L804"/>
<dbReference type="EC" id="6.1.1.14" evidence="11"/>
<dbReference type="RefSeq" id="WP_034775441.1">
    <property type="nucleotide sequence ID" value="NZ_JPER01000003.1"/>
</dbReference>
<protein>
    <recommendedName>
        <fullName evidence="11">Glycine--tRNA ligase beta subunit</fullName>
        <ecNumber evidence="11">6.1.1.14</ecNumber>
    </recommendedName>
    <alternativeName>
        <fullName evidence="11">Glycyl-tRNA synthetase beta subunit</fullName>
        <shortName evidence="11">GlyRS</shortName>
    </alternativeName>
</protein>
<dbReference type="OrthoDB" id="9775440at2"/>
<feature type="domain" description="DALR anticodon binding" evidence="12">
    <location>
        <begin position="581"/>
        <end position="678"/>
    </location>
</feature>
<keyword evidence="7 11" id="KW-0067">ATP-binding</keyword>
<evidence type="ECO:0000256" key="1">
    <source>
        <dbReference type="ARBA" id="ARBA00004496"/>
    </source>
</evidence>
<dbReference type="PROSITE" id="PS50861">
    <property type="entry name" value="AA_TRNA_LIGASE_II_GLYAB"/>
    <property type="match status" value="1"/>
</dbReference>
<dbReference type="GO" id="GO:0006420">
    <property type="term" value="P:arginyl-tRNA aminoacylation"/>
    <property type="evidence" value="ECO:0007669"/>
    <property type="project" value="InterPro"/>
</dbReference>
<dbReference type="GO" id="GO:0005524">
    <property type="term" value="F:ATP binding"/>
    <property type="evidence" value="ECO:0007669"/>
    <property type="project" value="UniProtKB-UniRule"/>
</dbReference>
<comment type="catalytic activity">
    <reaction evidence="10 11">
        <text>tRNA(Gly) + glycine + ATP = glycyl-tRNA(Gly) + AMP + diphosphate</text>
        <dbReference type="Rhea" id="RHEA:16013"/>
        <dbReference type="Rhea" id="RHEA-COMP:9664"/>
        <dbReference type="Rhea" id="RHEA-COMP:9683"/>
        <dbReference type="ChEBI" id="CHEBI:30616"/>
        <dbReference type="ChEBI" id="CHEBI:33019"/>
        <dbReference type="ChEBI" id="CHEBI:57305"/>
        <dbReference type="ChEBI" id="CHEBI:78442"/>
        <dbReference type="ChEBI" id="CHEBI:78522"/>
        <dbReference type="ChEBI" id="CHEBI:456215"/>
        <dbReference type="EC" id="6.1.1.14"/>
    </reaction>
</comment>
<dbReference type="NCBIfam" id="TIGR00211">
    <property type="entry name" value="glyS"/>
    <property type="match status" value="1"/>
</dbReference>
<dbReference type="GO" id="GO:0006426">
    <property type="term" value="P:glycyl-tRNA aminoacylation"/>
    <property type="evidence" value="ECO:0007669"/>
    <property type="project" value="UniProtKB-UniRule"/>
</dbReference>
<accession>A0A094L804</accession>
<gene>
    <name evidence="11" type="primary">glyS</name>
    <name evidence="13" type="ORF">IDSA_07480</name>
</gene>
<organism evidence="13 14">
    <name type="scientific">Pseudidiomarina salinarum</name>
    <dbReference type="NCBI Taxonomy" id="435908"/>
    <lineage>
        <taxon>Bacteria</taxon>
        <taxon>Pseudomonadati</taxon>
        <taxon>Pseudomonadota</taxon>
        <taxon>Gammaproteobacteria</taxon>
        <taxon>Alteromonadales</taxon>
        <taxon>Idiomarinaceae</taxon>
        <taxon>Pseudidiomarina</taxon>
    </lineage>
</organism>
<dbReference type="PANTHER" id="PTHR30075">
    <property type="entry name" value="GLYCYL-TRNA SYNTHETASE"/>
    <property type="match status" value="1"/>
</dbReference>
<keyword evidence="14" id="KW-1185">Reference proteome</keyword>
<dbReference type="Pfam" id="PF05746">
    <property type="entry name" value="DALR_1"/>
    <property type="match status" value="1"/>
</dbReference>
<keyword evidence="9 11" id="KW-0030">Aminoacyl-tRNA synthetase</keyword>
<comment type="similarity">
    <text evidence="2 11">Belongs to the class-II aminoacyl-tRNA synthetase family.</text>
</comment>
<reference evidence="13 14" key="1">
    <citation type="submission" date="2014-06" db="EMBL/GenBank/DDBJ databases">
        <title>The draft genome sequence of Idiomarina salinarum ISL-52.</title>
        <authorList>
            <person name="Du J."/>
            <person name="Shao Z."/>
        </authorList>
    </citation>
    <scope>NUCLEOTIDE SEQUENCE [LARGE SCALE GENOMIC DNA]</scope>
    <source>
        <strain evidence="13 14">ISL-52</strain>
    </source>
</reference>
<dbReference type="Pfam" id="PF02092">
    <property type="entry name" value="tRNA_synt_2f"/>
    <property type="match status" value="1"/>
</dbReference>
<evidence type="ECO:0000256" key="7">
    <source>
        <dbReference type="ARBA" id="ARBA00022840"/>
    </source>
</evidence>
<comment type="subunit">
    <text evidence="3 11">Tetramer of two alpha and two beta subunits.</text>
</comment>
<dbReference type="HAMAP" id="MF_00255">
    <property type="entry name" value="Gly_tRNA_synth_beta"/>
    <property type="match status" value="1"/>
</dbReference>
<evidence type="ECO:0000313" key="13">
    <source>
        <dbReference type="EMBL" id="KFZ30908.1"/>
    </source>
</evidence>
<sequence>MRQDTLLVEIGTEELPPKALKSLSDAFTDALVQLLTEQEFNFGTVRSFASARRLAVQIATLDAQQPDKVVEKRGPAVDVAFDAEGTPTKAAEGWARSNGITVADADRLVTDKGEWLLYKAEVKGQPLSALLPELVQQALGRLPIPRPMRWGNSTAEFIRPVHTITMLYGADLIAGEILGISSGSHLQGHRFHCPQGTNLEHADNYEQTMEKAWVIADFSRRRERIQKGIDQLAQELGGEVLADEALLDEVTALVEWPVALSASFDSNFLTVPKEPLIVTMKDDQRYFPLHDKNGDLLPSFIFITNIESKDPQQIILGNEKVVRPRLADAQFFFESDKKIPLTNRIEALSSVLFQKQLGSVKDKSERISEIAGKIAELLGINRAVPERAGKLSKADLTTQMVLEFPETQGVMGMHYARHDGEPDGVPQAIYEHYLPRFAGDSLPQSLAGCTVALADKLDTLVGIFGIGQVPKGDRDPFALRRAAIGLLRIIVEKDLPLDLQELVAAAKSSFKSGTLTSATVEDDVVEFLLGRFRPWYQDQNIAVDVIQAVQARRPTRPVDFDQRVRAVTAFRELPEAEALAAANKRVSNILAKVEGEISQDIDQGLLTEAAEIELSKAVGAARISSSKALDAGDYTGALKALADLQKPVDTFFDNVMVNTEDDAVRKNRLALLSRLRELFLRIADISVLN</sequence>
<evidence type="ECO:0000256" key="10">
    <source>
        <dbReference type="ARBA" id="ARBA00047937"/>
    </source>
</evidence>
<name>A0A094L804_9GAMM</name>
<evidence type="ECO:0000256" key="3">
    <source>
        <dbReference type="ARBA" id="ARBA00011209"/>
    </source>
</evidence>
<keyword evidence="5 11" id="KW-0436">Ligase</keyword>
<dbReference type="InterPro" id="IPR008909">
    <property type="entry name" value="DALR_anticod-bd"/>
</dbReference>
<dbReference type="GO" id="GO:0004814">
    <property type="term" value="F:arginine-tRNA ligase activity"/>
    <property type="evidence" value="ECO:0007669"/>
    <property type="project" value="InterPro"/>
</dbReference>
<evidence type="ECO:0000256" key="11">
    <source>
        <dbReference type="HAMAP-Rule" id="MF_00255"/>
    </source>
</evidence>
<dbReference type="InterPro" id="IPR015944">
    <property type="entry name" value="Gly-tRNA-synth_bsu"/>
</dbReference>
<dbReference type="eggNOG" id="COG0751">
    <property type="taxonomic scope" value="Bacteria"/>
</dbReference>
<dbReference type="Proteomes" id="UP000054363">
    <property type="component" value="Unassembled WGS sequence"/>
</dbReference>
<dbReference type="PANTHER" id="PTHR30075:SF2">
    <property type="entry name" value="GLYCINE--TRNA LIGASE, CHLOROPLASTIC_MITOCHONDRIAL 2"/>
    <property type="match status" value="1"/>
</dbReference>
<dbReference type="InterPro" id="IPR006194">
    <property type="entry name" value="Gly-tRNA-synth_heterodimer"/>
</dbReference>
<dbReference type="SUPFAM" id="SSF109604">
    <property type="entry name" value="HD-domain/PDEase-like"/>
    <property type="match status" value="1"/>
</dbReference>
<evidence type="ECO:0000256" key="4">
    <source>
        <dbReference type="ARBA" id="ARBA00022490"/>
    </source>
</evidence>